<sequence>MPTSWMLSIEGQVVVGPHQNIVAGMAVFFSCYYVFNLVYQEEAACTLEFIQRCFIRDQPNFWHKDDKVDHSKWEGAREQCYNSVSPHVSALLKRLMDYEWL</sequence>
<dbReference type="Proteomes" id="UP000831701">
    <property type="component" value="Chromosome 24"/>
</dbReference>
<accession>A0ACB8V9F5</accession>
<protein>
    <submittedName>
        <fullName evidence="1">Uncharacterized protein</fullName>
    </submittedName>
</protein>
<evidence type="ECO:0000313" key="1">
    <source>
        <dbReference type="EMBL" id="KAI3352086.1"/>
    </source>
</evidence>
<keyword evidence="2" id="KW-1185">Reference proteome</keyword>
<reference evidence="1" key="1">
    <citation type="submission" date="2022-04" db="EMBL/GenBank/DDBJ databases">
        <title>Jade perch genome.</title>
        <authorList>
            <person name="Chao B."/>
        </authorList>
    </citation>
    <scope>NUCLEOTIDE SEQUENCE</scope>
    <source>
        <strain evidence="1">CB-2022</strain>
    </source>
</reference>
<organism evidence="1 2">
    <name type="scientific">Scortum barcoo</name>
    <name type="common">barcoo grunter</name>
    <dbReference type="NCBI Taxonomy" id="214431"/>
    <lineage>
        <taxon>Eukaryota</taxon>
        <taxon>Metazoa</taxon>
        <taxon>Chordata</taxon>
        <taxon>Craniata</taxon>
        <taxon>Vertebrata</taxon>
        <taxon>Euteleostomi</taxon>
        <taxon>Actinopterygii</taxon>
        <taxon>Neopterygii</taxon>
        <taxon>Teleostei</taxon>
        <taxon>Neoteleostei</taxon>
        <taxon>Acanthomorphata</taxon>
        <taxon>Eupercaria</taxon>
        <taxon>Centrarchiformes</taxon>
        <taxon>Terapontoidei</taxon>
        <taxon>Terapontidae</taxon>
        <taxon>Scortum</taxon>
    </lineage>
</organism>
<dbReference type="EMBL" id="CM041554">
    <property type="protein sequence ID" value="KAI3352086.1"/>
    <property type="molecule type" value="Genomic_DNA"/>
</dbReference>
<evidence type="ECO:0000313" key="2">
    <source>
        <dbReference type="Proteomes" id="UP000831701"/>
    </source>
</evidence>
<name>A0ACB8V9F5_9TELE</name>
<gene>
    <name evidence="1" type="ORF">L3Q82_020912</name>
</gene>
<comment type="caution">
    <text evidence="1">The sequence shown here is derived from an EMBL/GenBank/DDBJ whole genome shotgun (WGS) entry which is preliminary data.</text>
</comment>
<proteinExistence type="predicted"/>